<keyword evidence="4" id="KW-0489">Methyltransferase</keyword>
<dbReference type="CDD" id="cd09281">
    <property type="entry name" value="UPF0066"/>
    <property type="match status" value="1"/>
</dbReference>
<accession>A0ABU2LA65</accession>
<dbReference type="PANTHER" id="PTHR12818">
    <property type="entry name" value="TRNA (ADENINE(37)-N6)-METHYLTRANSFERASE"/>
    <property type="match status" value="1"/>
</dbReference>
<comment type="caution">
    <text evidence="4">The sequence shown here is derived from an EMBL/GenBank/DDBJ whole genome shotgun (WGS) entry which is preliminary data.</text>
</comment>
<feature type="domain" description="TsaA-like" evidence="3">
    <location>
        <begin position="7"/>
        <end position="139"/>
    </location>
</feature>
<name>A0ABU2LA65_9ACTN</name>
<dbReference type="Proteomes" id="UP001183388">
    <property type="component" value="Unassembled WGS sequence"/>
</dbReference>
<dbReference type="RefSeq" id="WP_311631403.1">
    <property type="nucleotide sequence ID" value="NZ_JAVREN010000022.1"/>
</dbReference>
<sequence>MAEEFTVVPVAHVIGGRTEPTDDYWGGTRSIIRITPDFPADSTEGLAEFSHLEIVFRFHLTDPTDLHPAARRPRDNPAWPPVGIFGHRNMRRLNWLGVSRCRLLKVDGLDLHVEDLDAVAGTPVIDIKPWFTEMGPRGETHQPTWPTEMLADYYSRADEQDVVSGEK</sequence>
<evidence type="ECO:0000313" key="4">
    <source>
        <dbReference type="EMBL" id="MDT0308454.1"/>
    </source>
</evidence>
<dbReference type="InterPro" id="IPR040372">
    <property type="entry name" value="YaeB-like"/>
</dbReference>
<dbReference type="GO" id="GO:0008168">
    <property type="term" value="F:methyltransferase activity"/>
    <property type="evidence" value="ECO:0007669"/>
    <property type="project" value="UniProtKB-KW"/>
</dbReference>
<protein>
    <submittedName>
        <fullName evidence="4">SAM-dependent methyltransferase</fullName>
    </submittedName>
</protein>
<dbReference type="InterPro" id="IPR023370">
    <property type="entry name" value="TrmO-like_N"/>
</dbReference>
<organism evidence="4 5">
    <name type="scientific">Streptomyces boetiae</name>
    <dbReference type="NCBI Taxonomy" id="3075541"/>
    <lineage>
        <taxon>Bacteria</taxon>
        <taxon>Bacillati</taxon>
        <taxon>Actinomycetota</taxon>
        <taxon>Actinomycetes</taxon>
        <taxon>Kitasatosporales</taxon>
        <taxon>Streptomycetaceae</taxon>
        <taxon>Streptomyces</taxon>
    </lineage>
</organism>
<dbReference type="EMBL" id="JAVREN010000022">
    <property type="protein sequence ID" value="MDT0308454.1"/>
    <property type="molecule type" value="Genomic_DNA"/>
</dbReference>
<evidence type="ECO:0000256" key="1">
    <source>
        <dbReference type="ARBA" id="ARBA00022691"/>
    </source>
</evidence>
<evidence type="ECO:0000313" key="5">
    <source>
        <dbReference type="Proteomes" id="UP001183388"/>
    </source>
</evidence>
<dbReference type="InterPro" id="IPR036413">
    <property type="entry name" value="YaeB-like_sf"/>
</dbReference>
<keyword evidence="1" id="KW-0949">S-adenosyl-L-methionine</keyword>
<dbReference type="InterPro" id="IPR036414">
    <property type="entry name" value="YaeB_N_sf"/>
</dbReference>
<evidence type="ECO:0000256" key="2">
    <source>
        <dbReference type="ARBA" id="ARBA00033753"/>
    </source>
</evidence>
<dbReference type="Pfam" id="PF01980">
    <property type="entry name" value="TrmO_N"/>
    <property type="match status" value="1"/>
</dbReference>
<keyword evidence="5" id="KW-1185">Reference proteome</keyword>
<dbReference type="PROSITE" id="PS51668">
    <property type="entry name" value="TSAA_2"/>
    <property type="match status" value="1"/>
</dbReference>
<dbReference type="Gene3D" id="2.40.30.70">
    <property type="entry name" value="YaeB-like"/>
    <property type="match status" value="1"/>
</dbReference>
<dbReference type="GO" id="GO:0032259">
    <property type="term" value="P:methylation"/>
    <property type="evidence" value="ECO:0007669"/>
    <property type="project" value="UniProtKB-KW"/>
</dbReference>
<dbReference type="SUPFAM" id="SSF118196">
    <property type="entry name" value="YaeB-like"/>
    <property type="match status" value="1"/>
</dbReference>
<evidence type="ECO:0000259" key="3">
    <source>
        <dbReference type="PROSITE" id="PS51668"/>
    </source>
</evidence>
<comment type="similarity">
    <text evidence="2">Belongs to the tRNA methyltransferase O family.</text>
</comment>
<gene>
    <name evidence="4" type="ORF">RM780_16005</name>
</gene>
<keyword evidence="4" id="KW-0808">Transferase</keyword>
<proteinExistence type="inferred from homology"/>
<dbReference type="PANTHER" id="PTHR12818:SF0">
    <property type="entry name" value="TRNA (ADENINE(37)-N6)-METHYLTRANSFERASE"/>
    <property type="match status" value="1"/>
</dbReference>
<reference evidence="5" key="1">
    <citation type="submission" date="2023-07" db="EMBL/GenBank/DDBJ databases">
        <title>30 novel species of actinomycetes from the DSMZ collection.</title>
        <authorList>
            <person name="Nouioui I."/>
        </authorList>
    </citation>
    <scope>NUCLEOTIDE SEQUENCE [LARGE SCALE GENOMIC DNA]</scope>
    <source>
        <strain evidence="5">DSM 44917</strain>
    </source>
</reference>